<comment type="subcellular location">
    <subcellularLocation>
        <location evidence="1 7">Cell membrane</location>
        <topology evidence="1 7">Multi-pass membrane protein</topology>
    </subcellularLocation>
</comment>
<accession>A0A934K450</accession>
<name>A0A934K450_9BACT</name>
<evidence type="ECO:0000256" key="7">
    <source>
        <dbReference type="RuleBase" id="RU363032"/>
    </source>
</evidence>
<keyword evidence="3" id="KW-1003">Cell membrane</keyword>
<dbReference type="InterPro" id="IPR050901">
    <property type="entry name" value="BP-dep_ABC_trans_perm"/>
</dbReference>
<feature type="transmembrane region" description="Helical" evidence="7">
    <location>
        <begin position="30"/>
        <end position="48"/>
    </location>
</feature>
<dbReference type="Gene3D" id="1.10.3720.10">
    <property type="entry name" value="MetI-like"/>
    <property type="match status" value="1"/>
</dbReference>
<feature type="transmembrane region" description="Helical" evidence="7">
    <location>
        <begin position="253"/>
        <end position="275"/>
    </location>
</feature>
<proteinExistence type="inferred from homology"/>
<dbReference type="GO" id="GO:0005886">
    <property type="term" value="C:plasma membrane"/>
    <property type="evidence" value="ECO:0007669"/>
    <property type="project" value="UniProtKB-SubCell"/>
</dbReference>
<evidence type="ECO:0000256" key="2">
    <source>
        <dbReference type="ARBA" id="ARBA00022448"/>
    </source>
</evidence>
<evidence type="ECO:0000256" key="1">
    <source>
        <dbReference type="ARBA" id="ARBA00004651"/>
    </source>
</evidence>
<evidence type="ECO:0000256" key="6">
    <source>
        <dbReference type="ARBA" id="ARBA00023136"/>
    </source>
</evidence>
<feature type="transmembrane region" description="Helical" evidence="7">
    <location>
        <begin position="227"/>
        <end position="247"/>
    </location>
</feature>
<dbReference type="CDD" id="cd06261">
    <property type="entry name" value="TM_PBP2"/>
    <property type="match status" value="1"/>
</dbReference>
<gene>
    <name evidence="9" type="ORF">JF922_10570</name>
</gene>
<dbReference type="InterPro" id="IPR000515">
    <property type="entry name" value="MetI-like"/>
</dbReference>
<dbReference type="Pfam" id="PF00528">
    <property type="entry name" value="BPD_transp_1"/>
    <property type="match status" value="1"/>
</dbReference>
<dbReference type="PANTHER" id="PTHR32243:SF52">
    <property type="entry name" value="ABC TRANSPORTER PERMEASE PROTEIN"/>
    <property type="match status" value="1"/>
</dbReference>
<evidence type="ECO:0000256" key="3">
    <source>
        <dbReference type="ARBA" id="ARBA00022475"/>
    </source>
</evidence>
<dbReference type="Proteomes" id="UP000612893">
    <property type="component" value="Unassembled WGS sequence"/>
</dbReference>
<dbReference type="RefSeq" id="WP_338201579.1">
    <property type="nucleotide sequence ID" value="NZ_JAEKNR010000115.1"/>
</dbReference>
<feature type="transmembrane region" description="Helical" evidence="7">
    <location>
        <begin position="122"/>
        <end position="144"/>
    </location>
</feature>
<dbReference type="PROSITE" id="PS50928">
    <property type="entry name" value="ABC_TM1"/>
    <property type="match status" value="1"/>
</dbReference>
<feature type="transmembrane region" description="Helical" evidence="7">
    <location>
        <begin position="153"/>
        <end position="172"/>
    </location>
</feature>
<dbReference type="SUPFAM" id="SSF161098">
    <property type="entry name" value="MetI-like"/>
    <property type="match status" value="1"/>
</dbReference>
<comment type="caution">
    <text evidence="9">The sequence shown here is derived from an EMBL/GenBank/DDBJ whole genome shotgun (WGS) entry which is preliminary data.</text>
</comment>
<evidence type="ECO:0000313" key="10">
    <source>
        <dbReference type="Proteomes" id="UP000612893"/>
    </source>
</evidence>
<evidence type="ECO:0000259" key="8">
    <source>
        <dbReference type="PROSITE" id="PS50928"/>
    </source>
</evidence>
<comment type="similarity">
    <text evidence="7">Belongs to the binding-protein-dependent transport system permease family.</text>
</comment>
<feature type="transmembrane region" description="Helical" evidence="7">
    <location>
        <begin position="84"/>
        <end position="110"/>
    </location>
</feature>
<keyword evidence="6 7" id="KW-0472">Membrane</keyword>
<keyword evidence="10" id="KW-1185">Reference proteome</keyword>
<feature type="domain" description="ABC transmembrane type-1" evidence="8">
    <location>
        <begin position="85"/>
        <end position="275"/>
    </location>
</feature>
<reference evidence="9" key="1">
    <citation type="submission" date="2020-10" db="EMBL/GenBank/DDBJ databases">
        <title>Ca. Dormibacterota MAGs.</title>
        <authorList>
            <person name="Montgomery K."/>
        </authorList>
    </citation>
    <scope>NUCLEOTIDE SEQUENCE [LARGE SCALE GENOMIC DNA]</scope>
    <source>
        <strain evidence="9">SC8812_S17_10</strain>
    </source>
</reference>
<keyword evidence="4 7" id="KW-0812">Transmembrane</keyword>
<sequence>MNVATTRPAESISTTRRARPFPTAKVGRTALAWVVAFIFFFPVLWMVLEGFKEETQAASIPPTIFFTPTLSAYQEVLSRDFPPFFINSAIATIFSTVLVIVLGLPAAYALAIRPVKKTRDALFFFISTRFLPFAASLVPLYILARNLHLLDNILALIIIYTTINLPLGVWLLRSFLLEIPNDLFEAARVDGAGLYDELVRIILPVVTPGLAATALICLIFSWNEFFYAVNLTSSVAATSPIFLVGFISGRGLFYAKLSAAATLASLPVLLAGWIAQRQLIRGLTMGAVK</sequence>
<protein>
    <submittedName>
        <fullName evidence="9">Carbohydrate ABC transporter permease</fullName>
    </submittedName>
</protein>
<evidence type="ECO:0000313" key="9">
    <source>
        <dbReference type="EMBL" id="MBJ7598514.1"/>
    </source>
</evidence>
<keyword evidence="2 7" id="KW-0813">Transport</keyword>
<dbReference type="PANTHER" id="PTHR32243">
    <property type="entry name" value="MALTOSE TRANSPORT SYSTEM PERMEASE-RELATED"/>
    <property type="match status" value="1"/>
</dbReference>
<feature type="transmembrane region" description="Helical" evidence="7">
    <location>
        <begin position="201"/>
        <end position="220"/>
    </location>
</feature>
<dbReference type="AlphaFoldDB" id="A0A934K450"/>
<evidence type="ECO:0000256" key="5">
    <source>
        <dbReference type="ARBA" id="ARBA00022989"/>
    </source>
</evidence>
<keyword evidence="5 7" id="KW-1133">Transmembrane helix</keyword>
<dbReference type="InterPro" id="IPR035906">
    <property type="entry name" value="MetI-like_sf"/>
</dbReference>
<organism evidence="9 10">
    <name type="scientific">Candidatus Nephthysia bennettiae</name>
    <dbReference type="NCBI Taxonomy" id="3127016"/>
    <lineage>
        <taxon>Bacteria</taxon>
        <taxon>Bacillati</taxon>
        <taxon>Candidatus Dormiibacterota</taxon>
        <taxon>Candidatus Dormibacteria</taxon>
        <taxon>Candidatus Dormibacterales</taxon>
        <taxon>Candidatus Dormibacteraceae</taxon>
        <taxon>Candidatus Nephthysia</taxon>
    </lineage>
</organism>
<evidence type="ECO:0000256" key="4">
    <source>
        <dbReference type="ARBA" id="ARBA00022692"/>
    </source>
</evidence>
<dbReference type="EMBL" id="JAEKNR010000115">
    <property type="protein sequence ID" value="MBJ7598514.1"/>
    <property type="molecule type" value="Genomic_DNA"/>
</dbReference>